<dbReference type="EMBL" id="JAXCGZ010011477">
    <property type="protein sequence ID" value="KAK7074716.1"/>
    <property type="molecule type" value="Genomic_DNA"/>
</dbReference>
<dbReference type="PRINTS" id="PR00706">
    <property type="entry name" value="PYROGLUPTASE"/>
</dbReference>
<name>A0AAN8WYI3_HALRR</name>
<keyword evidence="7" id="KW-1185">Reference proteome</keyword>
<keyword evidence="4 6" id="KW-0378">Hydrolase</keyword>
<evidence type="ECO:0000313" key="6">
    <source>
        <dbReference type="EMBL" id="KAK7074716.1"/>
    </source>
</evidence>
<dbReference type="InterPro" id="IPR036440">
    <property type="entry name" value="Peptidase_C15-like_sf"/>
</dbReference>
<sequence>KVCVWIVQGVSKDDTQLPRNLNFVKKYPIISDMVDAPEVSSEGTKTVPKIYVTGFKPFRPHRENASELAVQSLNIRKVEQELTVRVHTDILPVEYINAGTRILKSRKELSPKLTVHVGQGNVEKLKLESRAKNKGYILHDEVRHTPPGEICLPGGEDVIESSIDMNVVAEAMNKKTHLNLQCAASRDPGNFVCGFVYYLSLNEDKSSTAFIHVPSQDNSSIKDTTDALEEAIITLYQQLMQGNSL</sequence>
<keyword evidence="2" id="KW-0963">Cytoplasm</keyword>
<evidence type="ECO:0000256" key="4">
    <source>
        <dbReference type="ARBA" id="ARBA00022801"/>
    </source>
</evidence>
<evidence type="ECO:0000256" key="1">
    <source>
        <dbReference type="ARBA" id="ARBA00006641"/>
    </source>
</evidence>
<evidence type="ECO:0000256" key="5">
    <source>
        <dbReference type="ARBA" id="ARBA00022807"/>
    </source>
</evidence>
<proteinExistence type="inferred from homology"/>
<feature type="non-terminal residue" evidence="6">
    <location>
        <position position="1"/>
    </location>
</feature>
<dbReference type="Pfam" id="PF01470">
    <property type="entry name" value="Peptidase_C15"/>
    <property type="match status" value="1"/>
</dbReference>
<reference evidence="6 7" key="1">
    <citation type="submission" date="2023-11" db="EMBL/GenBank/DDBJ databases">
        <title>Halocaridina rubra genome assembly.</title>
        <authorList>
            <person name="Smith C."/>
        </authorList>
    </citation>
    <scope>NUCLEOTIDE SEQUENCE [LARGE SCALE GENOMIC DNA]</scope>
    <source>
        <strain evidence="6">EP-1</strain>
        <tissue evidence="6">Whole</tissue>
    </source>
</reference>
<keyword evidence="5" id="KW-0788">Thiol protease</keyword>
<dbReference type="Gene3D" id="3.40.630.20">
    <property type="entry name" value="Peptidase C15, pyroglutamyl peptidase I-like"/>
    <property type="match status" value="1"/>
</dbReference>
<organism evidence="6 7">
    <name type="scientific">Halocaridina rubra</name>
    <name type="common">Hawaiian red shrimp</name>
    <dbReference type="NCBI Taxonomy" id="373956"/>
    <lineage>
        <taxon>Eukaryota</taxon>
        <taxon>Metazoa</taxon>
        <taxon>Ecdysozoa</taxon>
        <taxon>Arthropoda</taxon>
        <taxon>Crustacea</taxon>
        <taxon>Multicrustacea</taxon>
        <taxon>Malacostraca</taxon>
        <taxon>Eumalacostraca</taxon>
        <taxon>Eucarida</taxon>
        <taxon>Decapoda</taxon>
        <taxon>Pleocyemata</taxon>
        <taxon>Caridea</taxon>
        <taxon>Atyoidea</taxon>
        <taxon>Atyidae</taxon>
        <taxon>Halocaridina</taxon>
    </lineage>
</organism>
<comment type="caution">
    <text evidence="6">The sequence shown here is derived from an EMBL/GenBank/DDBJ whole genome shotgun (WGS) entry which is preliminary data.</text>
</comment>
<dbReference type="InterPro" id="IPR016125">
    <property type="entry name" value="Peptidase_C15-like"/>
</dbReference>
<keyword evidence="3" id="KW-0645">Protease</keyword>
<accession>A0AAN8WYI3</accession>
<dbReference type="PANTHER" id="PTHR23402:SF1">
    <property type="entry name" value="PYROGLUTAMYL-PEPTIDASE I"/>
    <property type="match status" value="1"/>
</dbReference>
<dbReference type="EC" id="3.4.19.3" evidence="6"/>
<protein>
    <submittedName>
        <fullName evidence="6">Pyroglutamyl-peptidase 1</fullName>
        <ecNumber evidence="6">3.4.19.3</ecNumber>
    </submittedName>
</protein>
<gene>
    <name evidence="6" type="primary">PGPEP1_1</name>
    <name evidence="6" type="ORF">SK128_017230</name>
</gene>
<dbReference type="GO" id="GO:0016920">
    <property type="term" value="F:pyroglutamyl-peptidase activity"/>
    <property type="evidence" value="ECO:0007669"/>
    <property type="project" value="UniProtKB-EC"/>
</dbReference>
<dbReference type="GO" id="GO:0005829">
    <property type="term" value="C:cytosol"/>
    <property type="evidence" value="ECO:0007669"/>
    <property type="project" value="InterPro"/>
</dbReference>
<dbReference type="GO" id="GO:0006508">
    <property type="term" value="P:proteolysis"/>
    <property type="evidence" value="ECO:0007669"/>
    <property type="project" value="UniProtKB-KW"/>
</dbReference>
<dbReference type="Proteomes" id="UP001381693">
    <property type="component" value="Unassembled WGS sequence"/>
</dbReference>
<dbReference type="AlphaFoldDB" id="A0AAN8WYI3"/>
<evidence type="ECO:0000256" key="2">
    <source>
        <dbReference type="ARBA" id="ARBA00022490"/>
    </source>
</evidence>
<evidence type="ECO:0000256" key="3">
    <source>
        <dbReference type="ARBA" id="ARBA00022670"/>
    </source>
</evidence>
<dbReference type="PANTHER" id="PTHR23402">
    <property type="entry name" value="PROTEASE FAMILY C15 PYROGLUTAMYL-PEPTIDASE I-RELATED"/>
    <property type="match status" value="1"/>
</dbReference>
<dbReference type="SUPFAM" id="SSF53182">
    <property type="entry name" value="Pyrrolidone carboxyl peptidase (pyroglutamate aminopeptidase)"/>
    <property type="match status" value="1"/>
</dbReference>
<dbReference type="InterPro" id="IPR000816">
    <property type="entry name" value="Peptidase_C15"/>
</dbReference>
<evidence type="ECO:0000313" key="7">
    <source>
        <dbReference type="Proteomes" id="UP001381693"/>
    </source>
</evidence>
<comment type="similarity">
    <text evidence="1">Belongs to the peptidase C15 family.</text>
</comment>